<evidence type="ECO:0000313" key="3">
    <source>
        <dbReference type="EMBL" id="ABQ31565.1"/>
    </source>
</evidence>
<evidence type="ECO:0000259" key="2">
    <source>
        <dbReference type="Pfam" id="PF14016"/>
    </source>
</evidence>
<dbReference type="Proteomes" id="UP000000245">
    <property type="component" value="Chromosome"/>
</dbReference>
<dbReference type="AlphaFoldDB" id="A5G133"/>
<protein>
    <recommendedName>
        <fullName evidence="2">DUF4232 domain-containing protein</fullName>
    </recommendedName>
</protein>
<keyword evidence="1" id="KW-0732">Signal</keyword>
<keyword evidence="4" id="KW-1185">Reference proteome</keyword>
<proteinExistence type="predicted"/>
<dbReference type="KEGG" id="acr:Acry_2371"/>
<organism evidence="3 4">
    <name type="scientific">Acidiphilium cryptum (strain JF-5)</name>
    <dbReference type="NCBI Taxonomy" id="349163"/>
    <lineage>
        <taxon>Bacteria</taxon>
        <taxon>Pseudomonadati</taxon>
        <taxon>Pseudomonadota</taxon>
        <taxon>Alphaproteobacteria</taxon>
        <taxon>Acetobacterales</taxon>
        <taxon>Acidocellaceae</taxon>
        <taxon>Acidiphilium</taxon>
    </lineage>
</organism>
<reference evidence="3 4" key="1">
    <citation type="submission" date="2007-05" db="EMBL/GenBank/DDBJ databases">
        <title>Complete sequence of chromosome of Acidiphilium cryptum JF-5.</title>
        <authorList>
            <consortium name="US DOE Joint Genome Institute"/>
            <person name="Copeland A."/>
            <person name="Lucas S."/>
            <person name="Lapidus A."/>
            <person name="Barry K."/>
            <person name="Detter J.C."/>
            <person name="Glavina del Rio T."/>
            <person name="Hammon N."/>
            <person name="Israni S."/>
            <person name="Dalin E."/>
            <person name="Tice H."/>
            <person name="Pitluck S."/>
            <person name="Sims D."/>
            <person name="Brettin T."/>
            <person name="Bruce D."/>
            <person name="Han C."/>
            <person name="Schmutz J."/>
            <person name="Larimer F."/>
            <person name="Land M."/>
            <person name="Hauser L."/>
            <person name="Kyrpides N."/>
            <person name="Kim E."/>
            <person name="Magnuson T."/>
            <person name="Richardson P."/>
        </authorList>
    </citation>
    <scope>NUCLEOTIDE SEQUENCE [LARGE SCALE GENOMIC DNA]</scope>
    <source>
        <strain evidence="3 4">JF-5</strain>
    </source>
</reference>
<evidence type="ECO:0000256" key="1">
    <source>
        <dbReference type="SAM" id="SignalP"/>
    </source>
</evidence>
<dbReference type="RefSeq" id="WP_007422864.1">
    <property type="nucleotide sequence ID" value="NC_009484.1"/>
</dbReference>
<accession>A5G133</accession>
<dbReference type="InterPro" id="IPR025326">
    <property type="entry name" value="DUF4232"/>
</dbReference>
<name>A5G133_ACICJ</name>
<feature type="domain" description="DUF4232" evidence="2">
    <location>
        <begin position="25"/>
        <end position="147"/>
    </location>
</feature>
<dbReference type="HOGENOM" id="CLU_122253_0_0_5"/>
<gene>
    <name evidence="3" type="ordered locus">Acry_2371</name>
</gene>
<feature type="signal peptide" evidence="1">
    <location>
        <begin position="1"/>
        <end position="19"/>
    </location>
</feature>
<sequence length="178" mass="17835">MRAAAGLALPLLVAGCARPAAVTVCSGARIVARTDSEGGAFDGMSHSGTLVVLRNPGPAPCTLPGLPRLVFLDAADHELPVVRRPPVGMHPGPVVLPVRLEAGAAATTALRWVADPVYTRNACMKVAALRIAWPGGETTLPLAATICGPKGAAAGIAQSPLALAGEKTLSGSGSPGNR</sequence>
<dbReference type="EMBL" id="CP000697">
    <property type="protein sequence ID" value="ABQ31565.1"/>
    <property type="molecule type" value="Genomic_DNA"/>
</dbReference>
<dbReference type="PROSITE" id="PS51257">
    <property type="entry name" value="PROKAR_LIPOPROTEIN"/>
    <property type="match status" value="1"/>
</dbReference>
<evidence type="ECO:0000313" key="4">
    <source>
        <dbReference type="Proteomes" id="UP000000245"/>
    </source>
</evidence>
<dbReference type="Pfam" id="PF14016">
    <property type="entry name" value="DUF4232"/>
    <property type="match status" value="1"/>
</dbReference>
<dbReference type="STRING" id="349163.Acry_2371"/>
<feature type="chain" id="PRO_5002683160" description="DUF4232 domain-containing protein" evidence="1">
    <location>
        <begin position="20"/>
        <end position="178"/>
    </location>
</feature>
<dbReference type="eggNOG" id="ENOG503370D">
    <property type="taxonomic scope" value="Bacteria"/>
</dbReference>